<dbReference type="Proteomes" id="UP000515152">
    <property type="component" value="Chromosome 4"/>
</dbReference>
<keyword evidence="5" id="KW-1015">Disulfide bond</keyword>
<dbReference type="InterPro" id="IPR001007">
    <property type="entry name" value="VWF_dom"/>
</dbReference>
<dbReference type="PROSITE" id="PS50184">
    <property type="entry name" value="VWFC_2"/>
    <property type="match status" value="1"/>
</dbReference>
<dbReference type="PANTHER" id="PTHR11348">
    <property type="entry name" value="CONNECTIVE TISSUE GROWTH FACTOR-RELATED"/>
    <property type="match status" value="1"/>
</dbReference>
<dbReference type="PANTHER" id="PTHR11348:SF22">
    <property type="entry name" value="CCN FAMILY MEMBER 5"/>
    <property type="match status" value="1"/>
</dbReference>
<evidence type="ECO:0000259" key="8">
    <source>
        <dbReference type="PROSITE" id="PS01225"/>
    </source>
</evidence>
<dbReference type="OrthoDB" id="365605at2759"/>
<feature type="domain" description="CTCK" evidence="8">
    <location>
        <begin position="249"/>
        <end position="323"/>
    </location>
</feature>
<reference evidence="12" key="1">
    <citation type="submission" date="2025-08" db="UniProtKB">
        <authorList>
            <consortium name="RefSeq"/>
        </authorList>
    </citation>
    <scope>IDENTIFICATION</scope>
</reference>
<dbReference type="PROSITE" id="PS01208">
    <property type="entry name" value="VWFC_1"/>
    <property type="match status" value="1"/>
</dbReference>
<dbReference type="PROSITE" id="PS51323">
    <property type="entry name" value="IGFBP_N_2"/>
    <property type="match status" value="1"/>
</dbReference>
<accession>A0A6P3W5J1</accession>
<evidence type="ECO:0000256" key="1">
    <source>
        <dbReference type="ARBA" id="ARBA00004613"/>
    </source>
</evidence>
<dbReference type="SUPFAM" id="SSF57603">
    <property type="entry name" value="FnI-like domain"/>
    <property type="match status" value="1"/>
</dbReference>
<protein>
    <submittedName>
        <fullName evidence="12">WNT1-inducible-signaling pathway protein 2</fullName>
    </submittedName>
</protein>
<dbReference type="Pfam" id="PF00093">
    <property type="entry name" value="VWC"/>
    <property type="match status" value="1"/>
</dbReference>
<keyword evidence="11" id="KW-1185">Reference proteome</keyword>
<dbReference type="Pfam" id="PF00007">
    <property type="entry name" value="Cys_knot"/>
    <property type="match status" value="1"/>
</dbReference>
<evidence type="ECO:0000256" key="7">
    <source>
        <dbReference type="SAM" id="SignalP"/>
    </source>
</evidence>
<dbReference type="AlphaFoldDB" id="A0A6P3W5J1"/>
<proteinExistence type="inferred from homology"/>
<comment type="subcellular location">
    <subcellularLocation>
        <location evidence="1">Secreted</location>
    </subcellularLocation>
</comment>
<dbReference type="Gene3D" id="2.20.100.10">
    <property type="entry name" value="Thrombospondin type-1 (TSP1) repeat"/>
    <property type="match status" value="1"/>
</dbReference>
<dbReference type="InterPro" id="IPR050941">
    <property type="entry name" value="CCN"/>
</dbReference>
<feature type="domain" description="VWFC" evidence="9">
    <location>
        <begin position="96"/>
        <end position="160"/>
    </location>
</feature>
<dbReference type="GO" id="GO:0031012">
    <property type="term" value="C:extracellular matrix"/>
    <property type="evidence" value="ECO:0007669"/>
    <property type="project" value="TreeGrafter"/>
</dbReference>
<dbReference type="InterPro" id="IPR036383">
    <property type="entry name" value="TSP1_rpt_sf"/>
</dbReference>
<dbReference type="InterPro" id="IPR000867">
    <property type="entry name" value="IGFBP-like"/>
</dbReference>
<comment type="similarity">
    <text evidence="2">Belongs to the CCN family.</text>
</comment>
<dbReference type="SMART" id="SM00209">
    <property type="entry name" value="TSP1"/>
    <property type="match status" value="1"/>
</dbReference>
<dbReference type="GO" id="GO:0008201">
    <property type="term" value="F:heparin binding"/>
    <property type="evidence" value="ECO:0007669"/>
    <property type="project" value="TreeGrafter"/>
</dbReference>
<keyword evidence="3" id="KW-0964">Secreted</keyword>
<organism evidence="11 12">
    <name type="scientific">Clupea harengus</name>
    <name type="common">Atlantic herring</name>
    <dbReference type="NCBI Taxonomy" id="7950"/>
    <lineage>
        <taxon>Eukaryota</taxon>
        <taxon>Metazoa</taxon>
        <taxon>Chordata</taxon>
        <taxon>Craniata</taxon>
        <taxon>Vertebrata</taxon>
        <taxon>Euteleostomi</taxon>
        <taxon>Actinopterygii</taxon>
        <taxon>Neopterygii</taxon>
        <taxon>Teleostei</taxon>
        <taxon>Clupei</taxon>
        <taxon>Clupeiformes</taxon>
        <taxon>Clupeoidei</taxon>
        <taxon>Clupeidae</taxon>
        <taxon>Clupea</taxon>
    </lineage>
</organism>
<dbReference type="PROSITE" id="PS50092">
    <property type="entry name" value="TSP1"/>
    <property type="match status" value="1"/>
</dbReference>
<dbReference type="PROSITE" id="PS01185">
    <property type="entry name" value="CTCK_1"/>
    <property type="match status" value="1"/>
</dbReference>
<evidence type="ECO:0000256" key="4">
    <source>
        <dbReference type="ARBA" id="ARBA00022729"/>
    </source>
</evidence>
<dbReference type="InterPro" id="IPR006208">
    <property type="entry name" value="Glyco_hormone_CN"/>
</dbReference>
<evidence type="ECO:0000256" key="6">
    <source>
        <dbReference type="PROSITE-ProRule" id="PRU00039"/>
    </source>
</evidence>
<dbReference type="CTD" id="8839"/>
<dbReference type="SUPFAM" id="SSF82895">
    <property type="entry name" value="TSP-1 type 1 repeat"/>
    <property type="match status" value="1"/>
</dbReference>
<feature type="chain" id="PRO_5027996453" evidence="7">
    <location>
        <begin position="21"/>
        <end position="339"/>
    </location>
</feature>
<dbReference type="InterPro" id="IPR043973">
    <property type="entry name" value="TSP1_CCN"/>
</dbReference>
<dbReference type="InterPro" id="IPR006207">
    <property type="entry name" value="Cys_knot_C"/>
</dbReference>
<feature type="signal peptide" evidence="7">
    <location>
        <begin position="1"/>
        <end position="20"/>
    </location>
</feature>
<evidence type="ECO:0000313" key="11">
    <source>
        <dbReference type="Proteomes" id="UP000515152"/>
    </source>
</evidence>
<evidence type="ECO:0000256" key="5">
    <source>
        <dbReference type="ARBA" id="ARBA00023157"/>
    </source>
</evidence>
<name>A0A6P3W5J1_CLUHA</name>
<dbReference type="GO" id="GO:0007165">
    <property type="term" value="P:signal transduction"/>
    <property type="evidence" value="ECO:0007669"/>
    <property type="project" value="InterPro"/>
</dbReference>
<keyword evidence="4 7" id="KW-0732">Signal</keyword>
<evidence type="ECO:0000259" key="9">
    <source>
        <dbReference type="PROSITE" id="PS50184"/>
    </source>
</evidence>
<dbReference type="GO" id="GO:0005615">
    <property type="term" value="C:extracellular space"/>
    <property type="evidence" value="ECO:0007669"/>
    <property type="project" value="TreeGrafter"/>
</dbReference>
<sequence>MGESVLAWALLFCMGTQVSSQQCGGACQCPPVVPACSVGVPLIWDSCQCCQVCARQRGEACSDGNPCDTQKRLACDYSASFPGDPGECVNEKELGCEMNGVQYSEGQVFQPSCAIQCRCEGGGVTCVSLCPEDVRLPSPDCPHPQRRQIQGSCCQQWMCENMDNNIPQEANAASSMAWGVLPGPPLLPSSGCKEHSTEWSACSRSCGPGFSTRLTNQNAACYLERQTRLCTVRPCHLRPPRGPASRRRCQPSVRATVPLRLRHRRCVSTRVFQPLYCARCSDGRCCTPHHTGTVPVTFRCPNGSLLRLSVMTIKSCACHHHCPQAPTRRQPHRSPAYWG</sequence>
<evidence type="ECO:0000256" key="3">
    <source>
        <dbReference type="ARBA" id="ARBA00022525"/>
    </source>
</evidence>
<dbReference type="SMART" id="SM00214">
    <property type="entry name" value="VWC"/>
    <property type="match status" value="1"/>
</dbReference>
<dbReference type="GO" id="GO:0045597">
    <property type="term" value="P:positive regulation of cell differentiation"/>
    <property type="evidence" value="ECO:0007669"/>
    <property type="project" value="TreeGrafter"/>
</dbReference>
<dbReference type="GO" id="GO:0007155">
    <property type="term" value="P:cell adhesion"/>
    <property type="evidence" value="ECO:0007669"/>
    <property type="project" value="TreeGrafter"/>
</dbReference>
<dbReference type="GO" id="GO:0005178">
    <property type="term" value="F:integrin binding"/>
    <property type="evidence" value="ECO:0007669"/>
    <property type="project" value="TreeGrafter"/>
</dbReference>
<dbReference type="InterPro" id="IPR000884">
    <property type="entry name" value="TSP1_rpt"/>
</dbReference>
<dbReference type="SMART" id="SM00041">
    <property type="entry name" value="CT"/>
    <property type="match status" value="1"/>
</dbReference>
<evidence type="ECO:0000256" key="2">
    <source>
        <dbReference type="ARBA" id="ARBA00008125"/>
    </source>
</evidence>
<evidence type="ECO:0000259" key="10">
    <source>
        <dbReference type="PROSITE" id="PS51323"/>
    </source>
</evidence>
<gene>
    <name evidence="12" type="primary">ccn5</name>
</gene>
<evidence type="ECO:0000313" key="12">
    <source>
        <dbReference type="RefSeq" id="XP_012690412.1"/>
    </source>
</evidence>
<dbReference type="RefSeq" id="XP_012690412.1">
    <property type="nucleotide sequence ID" value="XM_012834958.3"/>
</dbReference>
<comment type="caution">
    <text evidence="6">Lacks conserved residue(s) required for the propagation of feature annotation.</text>
</comment>
<dbReference type="SMART" id="SM00121">
    <property type="entry name" value="IB"/>
    <property type="match status" value="1"/>
</dbReference>
<feature type="domain" description="IGFBP N-terminal" evidence="10">
    <location>
        <begin position="19"/>
        <end position="91"/>
    </location>
</feature>
<dbReference type="InterPro" id="IPR009030">
    <property type="entry name" value="Growth_fac_rcpt_cys_sf"/>
</dbReference>
<dbReference type="SUPFAM" id="SSF57184">
    <property type="entry name" value="Growth factor receptor domain"/>
    <property type="match status" value="1"/>
</dbReference>
<dbReference type="GeneID" id="105906761"/>
<dbReference type="PROSITE" id="PS01225">
    <property type="entry name" value="CTCK_2"/>
    <property type="match status" value="1"/>
</dbReference>
<dbReference type="Pfam" id="PF00219">
    <property type="entry name" value="IGFBP"/>
    <property type="match status" value="1"/>
</dbReference>
<dbReference type="KEGG" id="char:105906761"/>
<dbReference type="Pfam" id="PF19035">
    <property type="entry name" value="TSP1_CCN"/>
    <property type="match status" value="1"/>
</dbReference>